<protein>
    <submittedName>
        <fullName evidence="2">Uncharacterized protein</fullName>
    </submittedName>
</protein>
<dbReference type="AlphaFoldDB" id="A0ABD3QH79"/>
<evidence type="ECO:0000256" key="1">
    <source>
        <dbReference type="SAM" id="Coils"/>
    </source>
</evidence>
<keyword evidence="3" id="KW-1185">Reference proteome</keyword>
<reference evidence="2 3" key="1">
    <citation type="journal article" date="2020" name="G3 (Bethesda)">
        <title>Improved Reference Genome for Cyclotella cryptica CCMP332, a Model for Cell Wall Morphogenesis, Salinity Adaptation, and Lipid Production in Diatoms (Bacillariophyta).</title>
        <authorList>
            <person name="Roberts W.R."/>
            <person name="Downey K.M."/>
            <person name="Ruck E.C."/>
            <person name="Traller J.C."/>
            <person name="Alverson A.J."/>
        </authorList>
    </citation>
    <scope>NUCLEOTIDE SEQUENCE [LARGE SCALE GENOMIC DNA]</scope>
    <source>
        <strain evidence="2 3">CCMP332</strain>
    </source>
</reference>
<feature type="coiled-coil region" evidence="1">
    <location>
        <begin position="112"/>
        <end position="139"/>
    </location>
</feature>
<evidence type="ECO:0000313" key="3">
    <source>
        <dbReference type="Proteomes" id="UP001516023"/>
    </source>
</evidence>
<proteinExistence type="predicted"/>
<dbReference type="Proteomes" id="UP001516023">
    <property type="component" value="Unassembled WGS sequence"/>
</dbReference>
<dbReference type="EMBL" id="JABMIG020000036">
    <property type="protein sequence ID" value="KAL3799793.1"/>
    <property type="molecule type" value="Genomic_DNA"/>
</dbReference>
<gene>
    <name evidence="2" type="ORF">HJC23_010443</name>
</gene>
<evidence type="ECO:0000313" key="2">
    <source>
        <dbReference type="EMBL" id="KAL3799793.1"/>
    </source>
</evidence>
<name>A0ABD3QH79_9STRA</name>
<organism evidence="2 3">
    <name type="scientific">Cyclotella cryptica</name>
    <dbReference type="NCBI Taxonomy" id="29204"/>
    <lineage>
        <taxon>Eukaryota</taxon>
        <taxon>Sar</taxon>
        <taxon>Stramenopiles</taxon>
        <taxon>Ochrophyta</taxon>
        <taxon>Bacillariophyta</taxon>
        <taxon>Coscinodiscophyceae</taxon>
        <taxon>Thalassiosirophycidae</taxon>
        <taxon>Stephanodiscales</taxon>
        <taxon>Stephanodiscaceae</taxon>
        <taxon>Cyclotella</taxon>
    </lineage>
</organism>
<sequence length="342" mass="39042">MGLSRRVLTFYYGAACSMSNALQFGVTCFHTAQHYHRNIISKQGFGTVALLSHRSQDFLDGRLVEGDACIGCEDSMLYDSVSRRRFLFQLSSLAFSASVLPVAVIADEDTEMTTTTNRLENLVKEAQDLDNELIQEEKDETKSIEDTKKLISEIEDEMKDPGDNASKKQEEEMKIISDTEALIKEQEKIKDETQAVITKIETMESEVKEFDENSTTTGNTKSGEFVNKLKQRVEEKEDLISKLKRESELYRDPLTGKFRPMTQTEFKKRAASTDYDYLQILKDSVTKNDEFEQDLEAFEGLLERNFGSIIKELKKDEDVVGDGFDRIKESAGVVFEQIRKLF</sequence>
<comment type="caution">
    <text evidence="2">The sequence shown here is derived from an EMBL/GenBank/DDBJ whole genome shotgun (WGS) entry which is preliminary data.</text>
</comment>
<keyword evidence="1" id="KW-0175">Coiled coil</keyword>
<accession>A0ABD3QH79</accession>